<sequence length="176" mass="20064" precursor="true">MGRLVTLLLALFALVWSAGAAAEVRMSFHSFNGSVLFGRYPHTFIVLEGTLEKTGAAVEENYGFTARTISTRILSGPVEHAIMTEEEKYLRKTNRHFTVVLTDAQYWRVRAEVARWRDAPGKYYDLDRRNCIHFVGAMAQIAGLRVEYPDNMLRRPKKWLNHITALNPQLGARPID</sequence>
<dbReference type="RefSeq" id="WP_047807213.1">
    <property type="nucleotide sequence ID" value="NZ_CP011805.1"/>
</dbReference>
<proteinExistence type="predicted"/>
<accession>A0A0G3X9Z5</accession>
<protein>
    <recommendedName>
        <fullName evidence="4">DUF4105 domain-containing protein</fullName>
    </recommendedName>
</protein>
<feature type="signal peptide" evidence="1">
    <location>
        <begin position="1"/>
        <end position="22"/>
    </location>
</feature>
<dbReference type="STRING" id="543877.AM2010_2319"/>
<dbReference type="KEGG" id="amx:AM2010_2319"/>
<name>A0A0G3X9Z5_9SPHN</name>
<dbReference type="EMBL" id="CP011805">
    <property type="protein sequence ID" value="AKM08375.1"/>
    <property type="molecule type" value="Genomic_DNA"/>
</dbReference>
<keyword evidence="3" id="KW-1185">Reference proteome</keyword>
<reference evidence="2 3" key="1">
    <citation type="submission" date="2015-06" db="EMBL/GenBank/DDBJ databases">
        <authorList>
            <person name="Kim K.M."/>
        </authorList>
    </citation>
    <scope>NUCLEOTIDE SEQUENCE [LARGE SCALE GENOMIC DNA]</scope>
    <source>
        <strain evidence="2 3">KCTC 22370</strain>
    </source>
</reference>
<dbReference type="PATRIC" id="fig|543877.4.peg.2352"/>
<gene>
    <name evidence="2" type="ORF">AM2010_2319</name>
</gene>
<evidence type="ECO:0000256" key="1">
    <source>
        <dbReference type="SAM" id="SignalP"/>
    </source>
</evidence>
<dbReference type="OrthoDB" id="7424408at2"/>
<evidence type="ECO:0000313" key="2">
    <source>
        <dbReference type="EMBL" id="AKM08375.1"/>
    </source>
</evidence>
<evidence type="ECO:0008006" key="4">
    <source>
        <dbReference type="Google" id="ProtNLM"/>
    </source>
</evidence>
<dbReference type="AlphaFoldDB" id="A0A0G3X9Z5"/>
<organism evidence="2 3">
    <name type="scientific">Pelagerythrobacter marensis</name>
    <dbReference type="NCBI Taxonomy" id="543877"/>
    <lineage>
        <taxon>Bacteria</taxon>
        <taxon>Pseudomonadati</taxon>
        <taxon>Pseudomonadota</taxon>
        <taxon>Alphaproteobacteria</taxon>
        <taxon>Sphingomonadales</taxon>
        <taxon>Erythrobacteraceae</taxon>
        <taxon>Pelagerythrobacter</taxon>
    </lineage>
</organism>
<evidence type="ECO:0000313" key="3">
    <source>
        <dbReference type="Proteomes" id="UP000037643"/>
    </source>
</evidence>
<dbReference type="Proteomes" id="UP000037643">
    <property type="component" value="Chromosome"/>
</dbReference>
<feature type="chain" id="PRO_5002561645" description="DUF4105 domain-containing protein" evidence="1">
    <location>
        <begin position="23"/>
        <end position="176"/>
    </location>
</feature>
<keyword evidence="1" id="KW-0732">Signal</keyword>